<feature type="non-terminal residue" evidence="1">
    <location>
        <position position="1"/>
    </location>
</feature>
<dbReference type="SUPFAM" id="SSF48452">
    <property type="entry name" value="TPR-like"/>
    <property type="match status" value="1"/>
</dbReference>
<dbReference type="InterPro" id="IPR036104">
    <property type="entry name" value="BFN_sf"/>
</dbReference>
<dbReference type="Gene3D" id="1.25.40.10">
    <property type="entry name" value="Tetratricopeptide repeat domain"/>
    <property type="match status" value="1"/>
</dbReference>
<protein>
    <submittedName>
        <fullName evidence="1">Uncharacterized protein</fullName>
    </submittedName>
</protein>
<dbReference type="GO" id="GO:0004518">
    <property type="term" value="F:nuclease activity"/>
    <property type="evidence" value="ECO:0007669"/>
    <property type="project" value="InterPro"/>
</dbReference>
<dbReference type="SUPFAM" id="SSF103256">
    <property type="entry name" value="Hypothetical protein TM0160"/>
    <property type="match status" value="1"/>
</dbReference>
<accession>X1PQP2</accession>
<dbReference type="Gene3D" id="3.10.690.10">
    <property type="entry name" value="Bifunctional nuclease domain"/>
    <property type="match status" value="1"/>
</dbReference>
<evidence type="ECO:0000313" key="1">
    <source>
        <dbReference type="EMBL" id="GAI58143.1"/>
    </source>
</evidence>
<feature type="non-terminal residue" evidence="1">
    <location>
        <position position="223"/>
    </location>
</feature>
<sequence length="223" mass="24753">PASALRKWTPAPSDALNFAVRTGAPIFVDKEVAEQCLMKGKDGKPLSPRAAWNQMARRYTPTARPGPFRDISHVLRTIAKDPQNMKARQALSVVEPLRLGPMLIRRIPSMIRDTTGGMDKLESWVRRRKGTGMEGVAHGLLGAVYLWTQRPHEAIPYLEKAYQLCPKDGRVAFDLASAHAMVGTLDKALSALKKLDGQRQKLAQECGNFSVLWPSQRFRAIVG</sequence>
<name>X1PQP2_9ZZZZ</name>
<dbReference type="AlphaFoldDB" id="X1PQP2"/>
<dbReference type="InterPro" id="IPR011990">
    <property type="entry name" value="TPR-like_helical_dom_sf"/>
</dbReference>
<organism evidence="1">
    <name type="scientific">marine sediment metagenome</name>
    <dbReference type="NCBI Taxonomy" id="412755"/>
    <lineage>
        <taxon>unclassified sequences</taxon>
        <taxon>metagenomes</taxon>
        <taxon>ecological metagenomes</taxon>
    </lineage>
</organism>
<dbReference type="InterPro" id="IPR019734">
    <property type="entry name" value="TPR_rpt"/>
</dbReference>
<gene>
    <name evidence="1" type="ORF">S06H3_57282</name>
</gene>
<dbReference type="EMBL" id="BARV01036949">
    <property type="protein sequence ID" value="GAI58143.1"/>
    <property type="molecule type" value="Genomic_DNA"/>
</dbReference>
<dbReference type="PROSITE" id="PS50005">
    <property type="entry name" value="TPR"/>
    <property type="match status" value="1"/>
</dbReference>
<dbReference type="Pfam" id="PF14559">
    <property type="entry name" value="TPR_19"/>
    <property type="match status" value="1"/>
</dbReference>
<reference evidence="1" key="1">
    <citation type="journal article" date="2014" name="Front. Microbiol.">
        <title>High frequency of phylogenetically diverse reductive dehalogenase-homologous genes in deep subseafloor sedimentary metagenomes.</title>
        <authorList>
            <person name="Kawai M."/>
            <person name="Futagami T."/>
            <person name="Toyoda A."/>
            <person name="Takaki Y."/>
            <person name="Nishi S."/>
            <person name="Hori S."/>
            <person name="Arai W."/>
            <person name="Tsubouchi T."/>
            <person name="Morono Y."/>
            <person name="Uchiyama I."/>
            <person name="Ito T."/>
            <person name="Fujiyama A."/>
            <person name="Inagaki F."/>
            <person name="Takami H."/>
        </authorList>
    </citation>
    <scope>NUCLEOTIDE SEQUENCE</scope>
    <source>
        <strain evidence="1">Expedition CK06-06</strain>
    </source>
</reference>
<comment type="caution">
    <text evidence="1">The sequence shown here is derived from an EMBL/GenBank/DDBJ whole genome shotgun (WGS) entry which is preliminary data.</text>
</comment>
<proteinExistence type="predicted"/>